<sequence>MESPRCCGLRKKRRTRSHRDHFKGLTRNRIVSSGSEKEDGRNPSSSRPRPPRRKKKEPAAVEEDLIDGFAISSFVCDMSFSTERQCISFWPHFKYFLVVVVAQIYKIITHSWHLSIYFMNLVLSVMGEGELKPKTQGLKQSRMGQQ</sequence>
<proteinExistence type="predicted"/>
<reference evidence="2" key="1">
    <citation type="submission" date="2021-06" db="EMBL/GenBank/DDBJ databases">
        <authorList>
            <consortium name="Wellcome Sanger Institute Data Sharing"/>
        </authorList>
    </citation>
    <scope>NUCLEOTIDE SEQUENCE [LARGE SCALE GENOMIC DNA]</scope>
</reference>
<feature type="region of interest" description="Disordered" evidence="1">
    <location>
        <begin position="29"/>
        <end position="59"/>
    </location>
</feature>
<reference evidence="2" key="2">
    <citation type="submission" date="2025-08" db="UniProtKB">
        <authorList>
            <consortium name="Ensembl"/>
        </authorList>
    </citation>
    <scope>IDENTIFICATION</scope>
</reference>
<organism evidence="2 3">
    <name type="scientific">Erpetoichthys calabaricus</name>
    <name type="common">Rope fish</name>
    <name type="synonym">Calamoichthys calabaricus</name>
    <dbReference type="NCBI Taxonomy" id="27687"/>
    <lineage>
        <taxon>Eukaryota</taxon>
        <taxon>Metazoa</taxon>
        <taxon>Chordata</taxon>
        <taxon>Craniata</taxon>
        <taxon>Vertebrata</taxon>
        <taxon>Euteleostomi</taxon>
        <taxon>Actinopterygii</taxon>
        <taxon>Polypteriformes</taxon>
        <taxon>Polypteridae</taxon>
        <taxon>Erpetoichthys</taxon>
    </lineage>
</organism>
<name>A0A8C4SD45_ERPCA</name>
<keyword evidence="3" id="KW-1185">Reference proteome</keyword>
<dbReference type="Proteomes" id="UP000694620">
    <property type="component" value="Chromosome 8"/>
</dbReference>
<evidence type="ECO:0000313" key="3">
    <source>
        <dbReference type="Proteomes" id="UP000694620"/>
    </source>
</evidence>
<evidence type="ECO:0000313" key="2">
    <source>
        <dbReference type="Ensembl" id="ENSECRP00000015116.1"/>
    </source>
</evidence>
<evidence type="ECO:0000256" key="1">
    <source>
        <dbReference type="SAM" id="MobiDB-lite"/>
    </source>
</evidence>
<dbReference type="Ensembl" id="ENSECRT00000015382.1">
    <property type="protein sequence ID" value="ENSECRP00000015116.1"/>
    <property type="gene ID" value="ENSECRG00000010079.1"/>
</dbReference>
<dbReference type="AlphaFoldDB" id="A0A8C4SD45"/>
<protein>
    <submittedName>
        <fullName evidence="2">Uncharacterized protein</fullName>
    </submittedName>
</protein>
<accession>A0A8C4SD45</accession>
<reference evidence="2" key="3">
    <citation type="submission" date="2025-09" db="UniProtKB">
        <authorList>
            <consortium name="Ensembl"/>
        </authorList>
    </citation>
    <scope>IDENTIFICATION</scope>
</reference>